<feature type="compositionally biased region" description="Basic and acidic residues" evidence="1">
    <location>
        <begin position="38"/>
        <end position="47"/>
    </location>
</feature>
<name>A0A8S0S6F0_OLEEU</name>
<proteinExistence type="predicted"/>
<evidence type="ECO:0000313" key="2">
    <source>
        <dbReference type="EMBL" id="CAA2987310.1"/>
    </source>
</evidence>
<keyword evidence="2" id="KW-0547">Nucleotide-binding</keyword>
<evidence type="ECO:0000313" key="3">
    <source>
        <dbReference type="Proteomes" id="UP000594638"/>
    </source>
</evidence>
<evidence type="ECO:0000256" key="1">
    <source>
        <dbReference type="SAM" id="MobiDB-lite"/>
    </source>
</evidence>
<gene>
    <name evidence="2" type="ORF">OLEA9_D003748</name>
</gene>
<dbReference type="GO" id="GO:0004386">
    <property type="term" value="F:helicase activity"/>
    <property type="evidence" value="ECO:0007669"/>
    <property type="project" value="UniProtKB-KW"/>
</dbReference>
<keyword evidence="2" id="KW-0347">Helicase</keyword>
<dbReference type="EMBL" id="CACTIH010003914">
    <property type="protein sequence ID" value="CAA2987310.1"/>
    <property type="molecule type" value="Genomic_DNA"/>
</dbReference>
<keyword evidence="3" id="KW-1185">Reference proteome</keyword>
<comment type="caution">
    <text evidence="2">The sequence shown here is derived from an EMBL/GenBank/DDBJ whole genome shotgun (WGS) entry which is preliminary data.</text>
</comment>
<keyword evidence="2" id="KW-0378">Hydrolase</keyword>
<dbReference type="Gramene" id="OE9D003748T1">
    <property type="protein sequence ID" value="OE9D003748C1"/>
    <property type="gene ID" value="OE9D003748"/>
</dbReference>
<dbReference type="AlphaFoldDB" id="A0A8S0S6F0"/>
<feature type="non-terminal residue" evidence="2">
    <location>
        <position position="101"/>
    </location>
</feature>
<keyword evidence="2" id="KW-0067">ATP-binding</keyword>
<protein>
    <submittedName>
        <fullName evidence="2">D -box ATP-dependent RNA helicase D 3 isoform X1</fullName>
    </submittedName>
</protein>
<reference evidence="2 3" key="1">
    <citation type="submission" date="2019-12" db="EMBL/GenBank/DDBJ databases">
        <authorList>
            <person name="Alioto T."/>
            <person name="Alioto T."/>
            <person name="Gomez Garrido J."/>
        </authorList>
    </citation>
    <scope>NUCLEOTIDE SEQUENCE [LARGE SCALE GENOMIC DNA]</scope>
</reference>
<feature type="region of interest" description="Disordered" evidence="1">
    <location>
        <begin position="38"/>
        <end position="57"/>
    </location>
</feature>
<sequence>MQLQDSSMDIHKEGKYLMLSVQELVSGGQCKRRFVFGRENKMPREPNRSSSPDVTDNMLKHLGKRGNRILRYHYMDTILLKLQHADDDGDFELMIVRCLSL</sequence>
<organism evidence="2 3">
    <name type="scientific">Olea europaea subsp. europaea</name>
    <dbReference type="NCBI Taxonomy" id="158383"/>
    <lineage>
        <taxon>Eukaryota</taxon>
        <taxon>Viridiplantae</taxon>
        <taxon>Streptophyta</taxon>
        <taxon>Embryophyta</taxon>
        <taxon>Tracheophyta</taxon>
        <taxon>Spermatophyta</taxon>
        <taxon>Magnoliopsida</taxon>
        <taxon>eudicotyledons</taxon>
        <taxon>Gunneridae</taxon>
        <taxon>Pentapetalae</taxon>
        <taxon>asterids</taxon>
        <taxon>lamiids</taxon>
        <taxon>Lamiales</taxon>
        <taxon>Oleaceae</taxon>
        <taxon>Oleeae</taxon>
        <taxon>Olea</taxon>
    </lineage>
</organism>
<dbReference type="Proteomes" id="UP000594638">
    <property type="component" value="Unassembled WGS sequence"/>
</dbReference>
<accession>A0A8S0S6F0</accession>